<keyword evidence="1" id="KW-0472">Membrane</keyword>
<evidence type="ECO:0000313" key="2">
    <source>
        <dbReference type="EMBL" id="SFH45175.1"/>
    </source>
</evidence>
<gene>
    <name evidence="2" type="ORF">SAMN04488066_104156</name>
</gene>
<dbReference type="Proteomes" id="UP000323537">
    <property type="component" value="Unassembled WGS sequence"/>
</dbReference>
<reference evidence="2 3" key="1">
    <citation type="submission" date="2016-10" db="EMBL/GenBank/DDBJ databases">
        <authorList>
            <person name="Varghese N."/>
            <person name="Submissions S."/>
        </authorList>
    </citation>
    <scope>NUCLEOTIDE SEQUENCE [LARGE SCALE GENOMIC DNA]</scope>
    <source>
        <strain evidence="2 3">CGMCC 1.6377</strain>
    </source>
</reference>
<evidence type="ECO:0000256" key="1">
    <source>
        <dbReference type="SAM" id="Phobius"/>
    </source>
</evidence>
<accession>A0A1I3A5K6</accession>
<dbReference type="EMBL" id="FOPZ01000004">
    <property type="protein sequence ID" value="SFH45175.1"/>
    <property type="molecule type" value="Genomic_DNA"/>
</dbReference>
<dbReference type="InterPro" id="IPR058927">
    <property type="entry name" value="OB_2TM"/>
</dbReference>
<proteinExistence type="predicted"/>
<keyword evidence="1" id="KW-1133">Transmembrane helix</keyword>
<keyword evidence="1" id="KW-0812">Transmembrane</keyword>
<name>A0A1I3A5K6_9EURY</name>
<feature type="transmembrane region" description="Helical" evidence="1">
    <location>
        <begin position="122"/>
        <end position="140"/>
    </location>
</feature>
<evidence type="ECO:0000313" key="3">
    <source>
        <dbReference type="Proteomes" id="UP000323537"/>
    </source>
</evidence>
<keyword evidence="3" id="KW-1185">Reference proteome</keyword>
<organism evidence="2 3">
    <name type="scientific">Halorubrum aquaticum</name>
    <dbReference type="NCBI Taxonomy" id="387340"/>
    <lineage>
        <taxon>Archaea</taxon>
        <taxon>Methanobacteriati</taxon>
        <taxon>Methanobacteriota</taxon>
        <taxon>Stenosarchaea group</taxon>
        <taxon>Halobacteria</taxon>
        <taxon>Halobacteriales</taxon>
        <taxon>Haloferacaceae</taxon>
        <taxon>Halorubrum</taxon>
    </lineage>
</organism>
<dbReference type="AlphaFoldDB" id="A0A1I3A5K6"/>
<dbReference type="RefSeq" id="WP_149783796.1">
    <property type="nucleotide sequence ID" value="NZ_BAAADP010000001.1"/>
</dbReference>
<dbReference type="Pfam" id="PF26045">
    <property type="entry name" value="OB_2TM_halo"/>
    <property type="match status" value="1"/>
</dbReference>
<sequence length="171" mass="17954">MSRAVGYRLVALGVCVVLLSGAFVLAGAGYPAPTSPGPDLAEPDVTPADLAGDHVETGGVVIATDPVIIEVTDGTTTQRLPVENAPDVAVGQDVIVDGTLTTDGTLAADRDRTVVREPWETTYMYAVSVLGALFVALRIADGWRFDPETVAFSPRDTPLHTRYLSEEEASG</sequence>
<dbReference type="OrthoDB" id="206389at2157"/>
<protein>
    <submittedName>
        <fullName evidence="2">Uncharacterized protein</fullName>
    </submittedName>
</protein>